<reference evidence="6 7" key="1">
    <citation type="journal article" date="2006" name="Proc. Natl. Acad. Sci. U.S.A.">
        <title>Burkholderia xenovorans LB400 harbors a multi-replicon, 9.73-Mbp genome shaped for versatility.</title>
        <authorList>
            <person name="Chain P.S."/>
            <person name="Denef V.J."/>
            <person name="Konstantinidis K.T."/>
            <person name="Vergez L.M."/>
            <person name="Agullo L."/>
            <person name="Reyes V.L."/>
            <person name="Hauser L."/>
            <person name="Cordova M."/>
            <person name="Gomez L."/>
            <person name="Gonzalez M."/>
            <person name="Land M."/>
            <person name="Lao V."/>
            <person name="Larimer F."/>
            <person name="LiPuma J.J."/>
            <person name="Mahenthiralingam E."/>
            <person name="Malfatti S.A."/>
            <person name="Marx C.J."/>
            <person name="Parnell J.J."/>
            <person name="Ramette A."/>
            <person name="Richardson P."/>
            <person name="Seeger M."/>
            <person name="Smith D."/>
            <person name="Spilker T."/>
            <person name="Sul W.J."/>
            <person name="Tsoi T.V."/>
            <person name="Ulrich L.E."/>
            <person name="Zhulin I.B."/>
            <person name="Tiedje J.M."/>
        </authorList>
    </citation>
    <scope>NUCLEOTIDE SEQUENCE [LARGE SCALE GENOMIC DNA]</scope>
    <source>
        <strain evidence="6 7">LB400</strain>
    </source>
</reference>
<comment type="subcellular location">
    <subcellularLocation>
        <location evidence="1">Fimbrium</location>
    </subcellularLocation>
</comment>
<feature type="signal peptide" evidence="4">
    <location>
        <begin position="1"/>
        <end position="19"/>
    </location>
</feature>
<dbReference type="AlphaFoldDB" id="Q13SB3"/>
<dbReference type="InterPro" id="IPR036937">
    <property type="entry name" value="Adhesion_dom_fimbrial_sf"/>
</dbReference>
<keyword evidence="3" id="KW-0281">Fimbrium</keyword>
<keyword evidence="4" id="KW-0732">Signal</keyword>
<dbReference type="GO" id="GO:0043709">
    <property type="term" value="P:cell adhesion involved in single-species biofilm formation"/>
    <property type="evidence" value="ECO:0007669"/>
    <property type="project" value="TreeGrafter"/>
</dbReference>
<dbReference type="InterPro" id="IPR008966">
    <property type="entry name" value="Adhesion_dom_sf"/>
</dbReference>
<dbReference type="STRING" id="266265.Bxe_B2969"/>
<organism evidence="6 7">
    <name type="scientific">Paraburkholderia xenovorans (strain LB400)</name>
    <dbReference type="NCBI Taxonomy" id="266265"/>
    <lineage>
        <taxon>Bacteria</taxon>
        <taxon>Pseudomonadati</taxon>
        <taxon>Pseudomonadota</taxon>
        <taxon>Betaproteobacteria</taxon>
        <taxon>Burkholderiales</taxon>
        <taxon>Burkholderiaceae</taxon>
        <taxon>Paraburkholderia</taxon>
    </lineage>
</organism>
<dbReference type="PANTHER" id="PTHR33420">
    <property type="entry name" value="FIMBRIAL SUBUNIT ELFA-RELATED"/>
    <property type="match status" value="1"/>
</dbReference>
<evidence type="ECO:0000256" key="4">
    <source>
        <dbReference type="SAM" id="SignalP"/>
    </source>
</evidence>
<dbReference type="eggNOG" id="COG3539">
    <property type="taxonomic scope" value="Bacteria"/>
</dbReference>
<evidence type="ECO:0000313" key="6">
    <source>
        <dbReference type="EMBL" id="ABE33026.1"/>
    </source>
</evidence>
<dbReference type="Gene3D" id="2.60.40.3310">
    <property type="match status" value="1"/>
</dbReference>
<evidence type="ECO:0000259" key="5">
    <source>
        <dbReference type="Pfam" id="PF00419"/>
    </source>
</evidence>
<dbReference type="KEGG" id="bxe:Bxe_B2969"/>
<dbReference type="Proteomes" id="UP000001817">
    <property type="component" value="Chromosome 2"/>
</dbReference>
<sequence length="338" mass="34700">MCLTLVLGSALFAARPAHAALICNASGANNVISAGSISVPANPTIGATIATLAPTQFQMPCRFDTSAPVETSATLWATFDSSLPPVSGFADVYQTNVQGLGIRYTFNAPACNANNVPMTSGEVKLTCPVSGPVDGPYMPIDVTVTPSFVATGVIPLGARTLSTVPLVSIVYWTSDDPATGWDKPPLYTGAASGRIIHACAINQPDASVTLPTVNSSAFSGGVGSVAGPQSFSLVFSCGSGAQVSIVLTDNTDPSNRSNVLTPTPDSTAKGIGIQILNDSGAPVSFGPDSSEPFTTNQWVIGRSPDGRLEVPLIARYIRTGNVVAGAIRALATFTMSYQ</sequence>
<evidence type="ECO:0000256" key="2">
    <source>
        <dbReference type="ARBA" id="ARBA00006671"/>
    </source>
</evidence>
<accession>Q13SB3</accession>
<evidence type="ECO:0000256" key="1">
    <source>
        <dbReference type="ARBA" id="ARBA00004561"/>
    </source>
</evidence>
<comment type="similarity">
    <text evidence="2">Belongs to the fimbrial protein family.</text>
</comment>
<dbReference type="GO" id="GO:0009289">
    <property type="term" value="C:pilus"/>
    <property type="evidence" value="ECO:0007669"/>
    <property type="project" value="UniProtKB-SubCell"/>
</dbReference>
<protein>
    <submittedName>
        <fullName evidence="6">Fimbrial protein</fullName>
    </submittedName>
</protein>
<name>Q13SB3_PARXL</name>
<dbReference type="Gene3D" id="2.60.40.1090">
    <property type="entry name" value="Fimbrial-type adhesion domain"/>
    <property type="match status" value="1"/>
</dbReference>
<gene>
    <name evidence="6" type="ORF">Bxe_B2969</name>
</gene>
<keyword evidence="7" id="KW-1185">Reference proteome</keyword>
<feature type="domain" description="Fimbrial-type adhesion" evidence="5">
    <location>
        <begin position="197"/>
        <end position="338"/>
    </location>
</feature>
<evidence type="ECO:0000256" key="3">
    <source>
        <dbReference type="ARBA" id="ARBA00023263"/>
    </source>
</evidence>
<dbReference type="PANTHER" id="PTHR33420:SF14">
    <property type="entry name" value="TYPE 1 FIMBRIN D-MANNOSE SPECIFIC ADHESIN"/>
    <property type="match status" value="1"/>
</dbReference>
<dbReference type="EMBL" id="CP000271">
    <property type="protein sequence ID" value="ABE33026.1"/>
    <property type="molecule type" value="Genomic_DNA"/>
</dbReference>
<dbReference type="Pfam" id="PF00419">
    <property type="entry name" value="Fimbrial"/>
    <property type="match status" value="1"/>
</dbReference>
<dbReference type="InterPro" id="IPR050263">
    <property type="entry name" value="Bact_Fimbrial_Adh_Pro"/>
</dbReference>
<dbReference type="InterPro" id="IPR000259">
    <property type="entry name" value="Adhesion_dom_fimbrial"/>
</dbReference>
<feature type="chain" id="PRO_5004182538" evidence="4">
    <location>
        <begin position="20"/>
        <end position="338"/>
    </location>
</feature>
<dbReference type="SUPFAM" id="SSF49401">
    <property type="entry name" value="Bacterial adhesins"/>
    <property type="match status" value="1"/>
</dbReference>
<proteinExistence type="inferred from homology"/>
<evidence type="ECO:0000313" key="7">
    <source>
        <dbReference type="Proteomes" id="UP000001817"/>
    </source>
</evidence>